<dbReference type="GO" id="GO:0070482">
    <property type="term" value="P:response to oxygen levels"/>
    <property type="evidence" value="ECO:0007669"/>
    <property type="project" value="TreeGrafter"/>
</dbReference>
<dbReference type="AlphaFoldDB" id="A0A1Q9E1I1"/>
<dbReference type="Pfam" id="PF00211">
    <property type="entry name" value="Guanylate_cyc"/>
    <property type="match status" value="2"/>
</dbReference>
<dbReference type="PANTHER" id="PTHR45655:SF13">
    <property type="entry name" value="SOLUBLE GUANYLATE CYCLASE GCY-32-RELATED"/>
    <property type="match status" value="1"/>
</dbReference>
<feature type="transmembrane region" description="Helical" evidence="1">
    <location>
        <begin position="65"/>
        <end position="98"/>
    </location>
</feature>
<sequence>MLEAETIADPVSPASLAQLEGEKVTVLFVLIDNFNEFSSRKQPDELLQFLNDYFREMARDHDDIMIMLVIIIIIIIMIIIIIIIIIIILKSIIIALFVITDDICRKHKVTKIETVAEEYVACVGVTPSDQASEEILALQEKDLQNEPEFLQRQYLKVKMQVQGDKVKFKMGPGALGRLGEGGLHTGDIVAGVIGSKLPRTMDISALPSRLGLEALMEALIDFYDPDSCFRLFGNTINTAACQTRVSELNALPAPGYGYVKVSEMLRGENDAERPLPAFDSVVSRLPKSLLANATVTSYPREPGTVQFGLETRK</sequence>
<feature type="domain" description="Guanylate cyclase" evidence="2">
    <location>
        <begin position="25"/>
        <end position="199"/>
    </location>
</feature>
<dbReference type="InterPro" id="IPR029787">
    <property type="entry name" value="Nucleotide_cyclase"/>
</dbReference>
<evidence type="ECO:0000313" key="3">
    <source>
        <dbReference type="EMBL" id="OLQ01275.1"/>
    </source>
</evidence>
<dbReference type="Proteomes" id="UP000186817">
    <property type="component" value="Unassembled WGS sequence"/>
</dbReference>
<evidence type="ECO:0000313" key="4">
    <source>
        <dbReference type="Proteomes" id="UP000186817"/>
    </source>
</evidence>
<comment type="caution">
    <text evidence="3">The sequence shown here is derived from an EMBL/GenBank/DDBJ whole genome shotgun (WGS) entry which is preliminary data.</text>
</comment>
<organism evidence="3 4">
    <name type="scientific">Symbiodinium microadriaticum</name>
    <name type="common">Dinoflagellate</name>
    <name type="synonym">Zooxanthella microadriatica</name>
    <dbReference type="NCBI Taxonomy" id="2951"/>
    <lineage>
        <taxon>Eukaryota</taxon>
        <taxon>Sar</taxon>
        <taxon>Alveolata</taxon>
        <taxon>Dinophyceae</taxon>
        <taxon>Suessiales</taxon>
        <taxon>Symbiodiniaceae</taxon>
        <taxon>Symbiodinium</taxon>
    </lineage>
</organism>
<keyword evidence="4" id="KW-1185">Reference proteome</keyword>
<dbReference type="Gene3D" id="3.30.70.1230">
    <property type="entry name" value="Nucleotide cyclase"/>
    <property type="match status" value="2"/>
</dbReference>
<keyword evidence="1" id="KW-0812">Transmembrane</keyword>
<dbReference type="OrthoDB" id="354346at2759"/>
<keyword evidence="1" id="KW-1133">Transmembrane helix</keyword>
<accession>A0A1Q9E1I1</accession>
<dbReference type="PROSITE" id="PS50125">
    <property type="entry name" value="GUANYLATE_CYCLASE_2"/>
    <property type="match status" value="1"/>
</dbReference>
<keyword evidence="1" id="KW-0472">Membrane</keyword>
<evidence type="ECO:0000256" key="1">
    <source>
        <dbReference type="SAM" id="Phobius"/>
    </source>
</evidence>
<dbReference type="InterPro" id="IPR001054">
    <property type="entry name" value="A/G_cyclase"/>
</dbReference>
<name>A0A1Q9E1I1_SYMMI</name>
<dbReference type="GO" id="GO:0004383">
    <property type="term" value="F:guanylate cyclase activity"/>
    <property type="evidence" value="ECO:0007669"/>
    <property type="project" value="TreeGrafter"/>
</dbReference>
<dbReference type="SUPFAM" id="SSF55073">
    <property type="entry name" value="Nucleotide cyclase"/>
    <property type="match status" value="2"/>
</dbReference>
<dbReference type="GO" id="GO:0008074">
    <property type="term" value="C:guanylate cyclase complex, soluble"/>
    <property type="evidence" value="ECO:0007669"/>
    <property type="project" value="TreeGrafter"/>
</dbReference>
<proteinExistence type="predicted"/>
<protein>
    <recommendedName>
        <fullName evidence="2">Guanylate cyclase domain-containing protein</fullName>
    </recommendedName>
</protein>
<dbReference type="GO" id="GO:0019934">
    <property type="term" value="P:cGMP-mediated signaling"/>
    <property type="evidence" value="ECO:0007669"/>
    <property type="project" value="TreeGrafter"/>
</dbReference>
<evidence type="ECO:0000259" key="2">
    <source>
        <dbReference type="PROSITE" id="PS50125"/>
    </source>
</evidence>
<dbReference type="PANTHER" id="PTHR45655">
    <property type="entry name" value="GUANYLATE CYCLASE SOLUBLE SUBUNIT BETA-2"/>
    <property type="match status" value="1"/>
</dbReference>
<reference evidence="3 4" key="1">
    <citation type="submission" date="2016-02" db="EMBL/GenBank/DDBJ databases">
        <title>Genome analysis of coral dinoflagellate symbionts highlights evolutionary adaptations to a symbiotic lifestyle.</title>
        <authorList>
            <person name="Aranda M."/>
            <person name="Li Y."/>
            <person name="Liew Y.J."/>
            <person name="Baumgarten S."/>
            <person name="Simakov O."/>
            <person name="Wilson M."/>
            <person name="Piel J."/>
            <person name="Ashoor H."/>
            <person name="Bougouffa S."/>
            <person name="Bajic V.B."/>
            <person name="Ryu T."/>
            <person name="Ravasi T."/>
            <person name="Bayer T."/>
            <person name="Micklem G."/>
            <person name="Kim H."/>
            <person name="Bhak J."/>
            <person name="Lajeunesse T.C."/>
            <person name="Voolstra C.R."/>
        </authorList>
    </citation>
    <scope>NUCLEOTIDE SEQUENCE [LARGE SCALE GENOMIC DNA]</scope>
    <source>
        <strain evidence="3 4">CCMP2467</strain>
    </source>
</reference>
<dbReference type="EMBL" id="LSRX01000298">
    <property type="protein sequence ID" value="OLQ01275.1"/>
    <property type="molecule type" value="Genomic_DNA"/>
</dbReference>
<gene>
    <name evidence="3" type="ORF">AK812_SmicGene15983</name>
</gene>